<dbReference type="Pfam" id="PF13385">
    <property type="entry name" value="Laminin_G_3"/>
    <property type="match status" value="1"/>
</dbReference>
<name>A0A1G7HZS5_9BACT</name>
<proteinExistence type="predicted"/>
<dbReference type="EMBL" id="LT629690">
    <property type="protein sequence ID" value="SDF05895.1"/>
    <property type="molecule type" value="Genomic_DNA"/>
</dbReference>
<dbReference type="InterPro" id="IPR011444">
    <property type="entry name" value="DUF1549"/>
</dbReference>
<evidence type="ECO:0000313" key="7">
    <source>
        <dbReference type="EMBL" id="SDF05895.1"/>
    </source>
</evidence>
<reference evidence="7 8" key="1">
    <citation type="submission" date="2016-10" db="EMBL/GenBank/DDBJ databases">
        <authorList>
            <person name="de Groot N.N."/>
        </authorList>
    </citation>
    <scope>NUCLEOTIDE SEQUENCE [LARGE SCALE GENOMIC DNA]</scope>
    <source>
        <strain evidence="7 8">GAS232</strain>
    </source>
</reference>
<dbReference type="PROSITE" id="PS51007">
    <property type="entry name" value="CYTC"/>
    <property type="match status" value="1"/>
</dbReference>
<evidence type="ECO:0000256" key="2">
    <source>
        <dbReference type="ARBA" id="ARBA00022723"/>
    </source>
</evidence>
<dbReference type="GO" id="GO:0020037">
    <property type="term" value="F:heme binding"/>
    <property type="evidence" value="ECO:0007669"/>
    <property type="project" value="InterPro"/>
</dbReference>
<dbReference type="Pfam" id="PF07635">
    <property type="entry name" value="PSCyt1"/>
    <property type="match status" value="1"/>
</dbReference>
<keyword evidence="2 4" id="KW-0479">Metal-binding</keyword>
<feature type="domain" description="Cytochrome c" evidence="6">
    <location>
        <begin position="20"/>
        <end position="125"/>
    </location>
</feature>
<protein>
    <submittedName>
        <fullName evidence="7">Concanavalin A-like lectin/glucanases superfamily protein</fullName>
    </submittedName>
</protein>
<dbReference type="InterPro" id="IPR022655">
    <property type="entry name" value="DUF1553"/>
</dbReference>
<dbReference type="InterPro" id="IPR013320">
    <property type="entry name" value="ConA-like_dom_sf"/>
</dbReference>
<dbReference type="PANTHER" id="PTHR35889">
    <property type="entry name" value="CYCLOINULO-OLIGOSACCHARIDE FRUCTANOTRANSFERASE-RELATED"/>
    <property type="match status" value="1"/>
</dbReference>
<evidence type="ECO:0000256" key="1">
    <source>
        <dbReference type="ARBA" id="ARBA00022617"/>
    </source>
</evidence>
<evidence type="ECO:0000256" key="3">
    <source>
        <dbReference type="ARBA" id="ARBA00023004"/>
    </source>
</evidence>
<keyword evidence="7" id="KW-0430">Lectin</keyword>
<dbReference type="GO" id="GO:0030246">
    <property type="term" value="F:carbohydrate binding"/>
    <property type="evidence" value="ECO:0007669"/>
    <property type="project" value="UniProtKB-KW"/>
</dbReference>
<accession>A0A1G7HZS5</accession>
<feature type="region of interest" description="Disordered" evidence="5">
    <location>
        <begin position="563"/>
        <end position="599"/>
    </location>
</feature>
<dbReference type="SUPFAM" id="SSF46626">
    <property type="entry name" value="Cytochrome c"/>
    <property type="match status" value="1"/>
</dbReference>
<evidence type="ECO:0000259" key="6">
    <source>
        <dbReference type="PROSITE" id="PS51007"/>
    </source>
</evidence>
<organism evidence="7 8">
    <name type="scientific">Terriglobus roseus</name>
    <dbReference type="NCBI Taxonomy" id="392734"/>
    <lineage>
        <taxon>Bacteria</taxon>
        <taxon>Pseudomonadati</taxon>
        <taxon>Acidobacteriota</taxon>
        <taxon>Terriglobia</taxon>
        <taxon>Terriglobales</taxon>
        <taxon>Acidobacteriaceae</taxon>
        <taxon>Terriglobus</taxon>
    </lineage>
</organism>
<keyword evidence="1 4" id="KW-0349">Heme</keyword>
<dbReference type="InterPro" id="IPR011429">
    <property type="entry name" value="Cyt_c_Planctomycete-type"/>
</dbReference>
<keyword evidence="3 4" id="KW-0408">Iron</keyword>
<dbReference type="GO" id="GO:0046872">
    <property type="term" value="F:metal ion binding"/>
    <property type="evidence" value="ECO:0007669"/>
    <property type="project" value="UniProtKB-KW"/>
</dbReference>
<evidence type="ECO:0000256" key="4">
    <source>
        <dbReference type="PROSITE-ProRule" id="PRU00433"/>
    </source>
</evidence>
<dbReference type="PANTHER" id="PTHR35889:SF3">
    <property type="entry name" value="F-BOX DOMAIN-CONTAINING PROTEIN"/>
    <property type="match status" value="1"/>
</dbReference>
<evidence type="ECO:0000313" key="8">
    <source>
        <dbReference type="Proteomes" id="UP000182427"/>
    </source>
</evidence>
<dbReference type="InterPro" id="IPR036909">
    <property type="entry name" value="Cyt_c-like_dom_sf"/>
</dbReference>
<dbReference type="AlphaFoldDB" id="A0A1G7HZS5"/>
<dbReference type="Proteomes" id="UP000182427">
    <property type="component" value="Chromosome I"/>
</dbReference>
<gene>
    <name evidence="7" type="ORF">SAMN05444167_1269</name>
</gene>
<dbReference type="SUPFAM" id="SSF49899">
    <property type="entry name" value="Concanavalin A-like lectins/glucanases"/>
    <property type="match status" value="1"/>
</dbReference>
<evidence type="ECO:0000256" key="5">
    <source>
        <dbReference type="SAM" id="MobiDB-lite"/>
    </source>
</evidence>
<dbReference type="InterPro" id="IPR009056">
    <property type="entry name" value="Cyt_c-like_dom"/>
</dbReference>
<dbReference type="GO" id="GO:0009055">
    <property type="term" value="F:electron transfer activity"/>
    <property type="evidence" value="ECO:0007669"/>
    <property type="project" value="InterPro"/>
</dbReference>
<dbReference type="Pfam" id="PF07583">
    <property type="entry name" value="PSCyt2"/>
    <property type="match status" value="1"/>
</dbReference>
<sequence>MVCLLAAGLSGCKGKPARVAGDAGGNLDFNRDVQPILASNCFSCHGPDPGNRKAGLRLDLEESAFRKRPGHPDAIVPHHPELSELVKRIESKNPHYLMPQSAQGDAKPMKPEEIAVLKEWVKEGAVYRPHWAFEVPVKVQLPQVNNAAWAKNPIDRFVLASLQTEGLNPSPEADKRALIRRVTLDLTGLLPDPKEVEAFVKDASPDAYEHVVDALLARPSYGEARTRYWLDYTRYADTYGIHFDNNRYISPYRDYLIRSFNLNKPYDQFAMEQIAGDMMPSKTLDAIIASAYVRSGISSNEGGAIPEELRVNIARERTEAYGAAFLGLTVGCAVCHDHKYDPTTQKDFYSLSAFFNNMEELPFNGDAPNWAPVVRMPKPQNEAAYDRVWAKRTELQSDVNQARADERGMVSAWLASRKDLPTPVSPDAMQLRLRLDEGGGEVLKNSAPHSMPAEFAIGKNKPQWGENTFLWPDFRLDTTTRISLGQTGDMEWNQPFSAGGWVMLRIAPSFRNVLGTLLSKVDSNNQMRGWDLFVNRGVLNLQLADEGPTGLVVKDPAPVKAAPQAFHYDDPHPRPKPALKKPDPKKKMAAAPPPEGKKPGRAIRVAAVMPIPSDGSWKHIFFTYDGSGKAAGIKLYVDGKPIATTIIVDNLRPNDKVQPPTIRTQAPMMLGWRYPEGNPAHDTRYQDLRLYKRALTTDEIARLPYEDYAAELAAGQTTQWNADQWHAMGEFYLNHVNADTMAKQAEIAKLDGELAKLSEGGELSMVSAEKSSIPYADVLTRGVYSARAERVAANTPHYLPALPANMPHNRLALAKWTVSPQNPLTARVTVNRMWYEVFGTGLVETTEDFGIMGGRPSHPELLDWLAVEFRESGWDMKHMYKLMVMSEAYRQSAVSRPDQLKRDPRNLLLAHGPRFRMDAEMLRDVALQSSGLLVNKIGGPSVKPYQPANVWEQVSYPTADTAKYEQDHGDALYRRSMYTYWKRMAIQPDMDAFDAPMRDGACTRRQRTDTPLQALVTMDDVQWVEASRALAQRVIKQGGRQPEQRIRLLSNILLARDPSPKTTAVLMASLDKMQKHYATDVKAADQLVAVGEMKRDTSISAPELAAWTMVASEMLNLDETLTK</sequence>
<dbReference type="Pfam" id="PF07587">
    <property type="entry name" value="PSD1"/>
    <property type="match status" value="1"/>
</dbReference>
<dbReference type="Gene3D" id="2.60.120.200">
    <property type="match status" value="1"/>
</dbReference>
<keyword evidence="8" id="KW-1185">Reference proteome</keyword>